<organism evidence="2">
    <name type="scientific">Loa loa</name>
    <name type="common">Eye worm</name>
    <name type="synonym">Filaria loa</name>
    <dbReference type="NCBI Taxonomy" id="7209"/>
    <lineage>
        <taxon>Eukaryota</taxon>
        <taxon>Metazoa</taxon>
        <taxon>Ecdysozoa</taxon>
        <taxon>Nematoda</taxon>
        <taxon>Chromadorea</taxon>
        <taxon>Rhabditida</taxon>
        <taxon>Spirurina</taxon>
        <taxon>Spiruromorpha</taxon>
        <taxon>Filarioidea</taxon>
        <taxon>Onchocercidae</taxon>
        <taxon>Loa</taxon>
    </lineage>
</organism>
<protein>
    <submittedName>
        <fullName evidence="2">Uncharacterized protein</fullName>
    </submittedName>
</protein>
<evidence type="ECO:0000313" key="2">
    <source>
        <dbReference type="EMBL" id="EFO12253.1"/>
    </source>
</evidence>
<evidence type="ECO:0000256" key="1">
    <source>
        <dbReference type="SAM" id="Phobius"/>
    </source>
</evidence>
<dbReference type="CTD" id="9953780"/>
<dbReference type="KEGG" id="loa:LOAG_16281"/>
<reference evidence="2" key="1">
    <citation type="submission" date="2012-04" db="EMBL/GenBank/DDBJ databases">
        <title>The Genome Sequence of Loa loa.</title>
        <authorList>
            <consortium name="The Broad Institute Genome Sequencing Platform"/>
            <consortium name="Broad Institute Genome Sequencing Center for Infectious Disease"/>
            <person name="Nutman T.B."/>
            <person name="Fink D.L."/>
            <person name="Russ C."/>
            <person name="Young S."/>
            <person name="Zeng Q."/>
            <person name="Gargeya S."/>
            <person name="Alvarado L."/>
            <person name="Berlin A."/>
            <person name="Chapman S.B."/>
            <person name="Chen Z."/>
            <person name="Freedman E."/>
            <person name="Gellesch M."/>
            <person name="Goldberg J."/>
            <person name="Griggs A."/>
            <person name="Gujja S."/>
            <person name="Heilman E.R."/>
            <person name="Heiman D."/>
            <person name="Howarth C."/>
            <person name="Mehta T."/>
            <person name="Neiman D."/>
            <person name="Pearson M."/>
            <person name="Roberts A."/>
            <person name="Saif S."/>
            <person name="Shea T."/>
            <person name="Shenoy N."/>
            <person name="Sisk P."/>
            <person name="Stolte C."/>
            <person name="Sykes S."/>
            <person name="White J."/>
            <person name="Yandava C."/>
            <person name="Haas B."/>
            <person name="Henn M.R."/>
            <person name="Nusbaum C."/>
            <person name="Birren B."/>
        </authorList>
    </citation>
    <scope>NUCLEOTIDE SEQUENCE [LARGE SCALE GENOMIC DNA]</scope>
</reference>
<dbReference type="GeneID" id="9953780"/>
<keyword evidence="1" id="KW-0812">Transmembrane</keyword>
<sequence length="107" mass="12791">HGSGFQLLITLSCVIMKTTEKFGSTIYYTNTDRHTDLHTHTNTDRYTDIYVPHTQTTDRRTDLSHTHIHPTYIHIHTCIYIYIYIYITLRFNLKFYSVRNKFTGIHH</sequence>
<feature type="transmembrane region" description="Helical" evidence="1">
    <location>
        <begin position="71"/>
        <end position="89"/>
    </location>
</feature>
<accession>A0A1S0TDW6</accession>
<dbReference type="RefSeq" id="XP_003151816.1">
    <property type="nucleotide sequence ID" value="XM_003151768.2"/>
</dbReference>
<keyword evidence="1" id="KW-1133">Transmembrane helix</keyword>
<gene>
    <name evidence="2" type="ORF">LOAG_16281</name>
</gene>
<name>A0A1S0TDW6_LOALO</name>
<keyword evidence="1" id="KW-0472">Membrane</keyword>
<dbReference type="InParanoid" id="A0A1S0TDW6"/>
<feature type="non-terminal residue" evidence="2">
    <location>
        <position position="1"/>
    </location>
</feature>
<proteinExistence type="predicted"/>
<feature type="non-terminal residue" evidence="2">
    <location>
        <position position="107"/>
    </location>
</feature>
<dbReference type="EMBL" id="JH717440">
    <property type="protein sequence ID" value="EFO12253.1"/>
    <property type="molecule type" value="Genomic_DNA"/>
</dbReference>
<dbReference type="AlphaFoldDB" id="A0A1S0TDW6"/>